<name>A0A132MI40_9ACTN</name>
<reference evidence="1 2" key="1">
    <citation type="submission" date="2015-02" db="EMBL/GenBank/DDBJ databases">
        <title>Physiological reanalysis, assessment of diazotrophy, and genome sequences of multiple isolates of Streptomyces thermoautotrophicus.</title>
        <authorList>
            <person name="MacKellar D.C."/>
            <person name="Lieber L."/>
            <person name="Norman J."/>
            <person name="Bolger A."/>
            <person name="Tobin C."/>
            <person name="Murray J.W."/>
            <person name="Prell J."/>
        </authorList>
    </citation>
    <scope>NUCLEOTIDE SEQUENCE [LARGE SCALE GENOMIC DNA]</scope>
    <source>
        <strain evidence="1 2">UBT1</strain>
    </source>
</reference>
<dbReference type="EMBL" id="JYIJ01000019">
    <property type="protein sequence ID" value="KWW97425.1"/>
    <property type="molecule type" value="Genomic_DNA"/>
</dbReference>
<protein>
    <submittedName>
        <fullName evidence="1">Uncharacterized protein</fullName>
    </submittedName>
</protein>
<dbReference type="PATRIC" id="fig|1469144.8.peg.7"/>
<dbReference type="AlphaFoldDB" id="A0A132MI40"/>
<evidence type="ECO:0000313" key="1">
    <source>
        <dbReference type="EMBL" id="KWW97425.1"/>
    </source>
</evidence>
<dbReference type="RefSeq" id="WP_067071090.1">
    <property type="nucleotide sequence ID" value="NZ_JYIJ01000019.1"/>
</dbReference>
<organism evidence="1 2">
    <name type="scientific">Carbonactinospora thermoautotrophica</name>
    <dbReference type="NCBI Taxonomy" id="1469144"/>
    <lineage>
        <taxon>Bacteria</taxon>
        <taxon>Bacillati</taxon>
        <taxon>Actinomycetota</taxon>
        <taxon>Actinomycetes</taxon>
        <taxon>Kitasatosporales</taxon>
        <taxon>Carbonactinosporaceae</taxon>
        <taxon>Carbonactinospora</taxon>
    </lineage>
</organism>
<proteinExistence type="predicted"/>
<gene>
    <name evidence="1" type="ORF">TH66_17335</name>
</gene>
<comment type="caution">
    <text evidence="1">The sequence shown here is derived from an EMBL/GenBank/DDBJ whole genome shotgun (WGS) entry which is preliminary data.</text>
</comment>
<dbReference type="Proteomes" id="UP000070659">
    <property type="component" value="Unassembled WGS sequence"/>
</dbReference>
<accession>A0A132MI40</accession>
<evidence type="ECO:0000313" key="2">
    <source>
        <dbReference type="Proteomes" id="UP000070659"/>
    </source>
</evidence>
<sequence length="334" mass="36056">MLEGFADAVRVAKGLVLAQLGLAAASLAAGPLSAVAQQGFRLAIRKALDELLERVVRSLLPRLKGEVGEVFERILREPRRHLEDFADNLRASLQDLGGPPLALAGADNVPAGALARQLDDLTHVEAGGGGPNLMAMLSGKGGEGAGKRPQLVRQDDDFASSVSNRGLRKPRFDPDVGFIPANPDGNITPLQHVLGGRNKQPKENSQFTSFAPEGDQGKIYGEQEIKLDYQRLQADIDSGKVKGVEIWPPKRVQESIQGEIDKVAGKQVEVTLPHDASPQEVQQFAEDLGLSKSKAEKLIPRIQALLNTQRDSEWLVSGIIPKEYITGPYPTARP</sequence>